<evidence type="ECO:0000256" key="1">
    <source>
        <dbReference type="SAM" id="Phobius"/>
    </source>
</evidence>
<accession>A0ABN4M4I9</accession>
<keyword evidence="1" id="KW-0472">Membrane</keyword>
<name>A0ABN4M4I9_9BURK</name>
<keyword evidence="1" id="KW-1133">Transmembrane helix</keyword>
<keyword evidence="1" id="KW-0812">Transmembrane</keyword>
<protein>
    <submittedName>
        <fullName evidence="2">Uncharacterized protein</fullName>
    </submittedName>
</protein>
<gene>
    <name evidence="2" type="ORF">CPter291_0014</name>
</gene>
<feature type="transmembrane region" description="Helical" evidence="1">
    <location>
        <begin position="38"/>
        <end position="59"/>
    </location>
</feature>
<evidence type="ECO:0000313" key="3">
    <source>
        <dbReference type="Proteomes" id="UP000074914"/>
    </source>
</evidence>
<evidence type="ECO:0000313" key="2">
    <source>
        <dbReference type="EMBL" id="AMP12310.1"/>
    </source>
</evidence>
<dbReference type="Pfam" id="PF19723">
    <property type="entry name" value="DUF6216"/>
    <property type="match status" value="1"/>
</dbReference>
<sequence>MAAISSEFSQADTSIICKLFKDKSLAPYVIKTVRDQRITFAFIAVSFAWYFWGVFSWFLQGAKSREMFKRLQKKPEQEPLELVSNN</sequence>
<dbReference type="InterPro" id="IPR046188">
    <property type="entry name" value="DUF6216"/>
</dbReference>
<proteinExistence type="predicted"/>
<dbReference type="Proteomes" id="UP000074914">
    <property type="component" value="Chromosome"/>
</dbReference>
<dbReference type="EMBL" id="CP013236">
    <property type="protein sequence ID" value="AMP12310.1"/>
    <property type="molecule type" value="Genomic_DNA"/>
</dbReference>
<reference evidence="2 3" key="1">
    <citation type="submission" date="2015-11" db="EMBL/GenBank/DDBJ databases">
        <title>Exploring the genomic traits of fungus-feeding bacterial genus Collimonas.</title>
        <authorList>
            <person name="Song C."/>
            <person name="Schmidt R."/>
            <person name="de Jager V."/>
            <person name="Krzyzanowska D."/>
            <person name="Jongedijk E."/>
            <person name="Cankar K."/>
            <person name="Beekwilder J."/>
            <person name="van Veen A."/>
            <person name="de Boer W."/>
            <person name="van Veen J.A."/>
            <person name="Garbeva P."/>
        </authorList>
    </citation>
    <scope>NUCLEOTIDE SEQUENCE [LARGE SCALE GENOMIC DNA]</scope>
    <source>
        <strain evidence="2 3">Ter291</strain>
    </source>
</reference>
<organism evidence="2 3">
    <name type="scientific">Collimonas pratensis</name>
    <dbReference type="NCBI Taxonomy" id="279113"/>
    <lineage>
        <taxon>Bacteria</taxon>
        <taxon>Pseudomonadati</taxon>
        <taxon>Pseudomonadota</taxon>
        <taxon>Betaproteobacteria</taxon>
        <taxon>Burkholderiales</taxon>
        <taxon>Oxalobacteraceae</taxon>
        <taxon>Collimonas</taxon>
    </lineage>
</organism>
<keyword evidence="3" id="KW-1185">Reference proteome</keyword>